<dbReference type="Proteomes" id="UP000231693">
    <property type="component" value="Unassembled WGS sequence"/>
</dbReference>
<feature type="domain" description="Cupin type-2" evidence="1">
    <location>
        <begin position="44"/>
        <end position="103"/>
    </location>
</feature>
<dbReference type="EMBL" id="PGFE01000003">
    <property type="protein sequence ID" value="PJJ70404.1"/>
    <property type="molecule type" value="Genomic_DNA"/>
</dbReference>
<comment type="caution">
    <text evidence="2">The sequence shown here is derived from an EMBL/GenBank/DDBJ whole genome shotgun (WGS) entry which is preliminary data.</text>
</comment>
<evidence type="ECO:0000313" key="2">
    <source>
        <dbReference type="EMBL" id="PJJ70404.1"/>
    </source>
</evidence>
<sequence>MQYVQSSTAESTATAKGSPEWFTGDVYVDTAATPAPPSRVLASVVHFMPGARTAWHRHPLGQNLFVTEGVGLVQRRGGEVQVIRPGDRVFIEPDEEHWHGATPERLMVHVAINEVDDEHEAAVWGEHVTDAEYGAPRAS</sequence>
<dbReference type="CDD" id="cd02233">
    <property type="entry name" value="cupin_HNL-like"/>
    <property type="match status" value="1"/>
</dbReference>
<dbReference type="InterPro" id="IPR047263">
    <property type="entry name" value="HNL-like_cupin"/>
</dbReference>
<dbReference type="Pfam" id="PF07883">
    <property type="entry name" value="Cupin_2"/>
    <property type="match status" value="1"/>
</dbReference>
<dbReference type="RefSeq" id="WP_100423381.1">
    <property type="nucleotide sequence ID" value="NZ_BOOX01000001.1"/>
</dbReference>
<name>A0A2M9CEQ3_9CELL</name>
<keyword evidence="3" id="KW-1185">Reference proteome</keyword>
<accession>A0A2M9CEQ3</accession>
<dbReference type="GO" id="GO:0051213">
    <property type="term" value="F:dioxygenase activity"/>
    <property type="evidence" value="ECO:0007669"/>
    <property type="project" value="UniProtKB-KW"/>
</dbReference>
<proteinExistence type="predicted"/>
<reference evidence="2 3" key="1">
    <citation type="submission" date="2017-11" db="EMBL/GenBank/DDBJ databases">
        <title>Genomic Encyclopedia of Archaeal and Bacterial Type Strains, Phase II (KMG-II): From Individual Species to Whole Genera.</title>
        <authorList>
            <person name="Goeker M."/>
        </authorList>
    </citation>
    <scope>NUCLEOTIDE SEQUENCE [LARGE SCALE GENOMIC DNA]</scope>
    <source>
        <strain evidence="2 3">DSM 25478</strain>
    </source>
</reference>
<dbReference type="InterPro" id="IPR011051">
    <property type="entry name" value="RmlC_Cupin_sf"/>
</dbReference>
<dbReference type="InterPro" id="IPR013096">
    <property type="entry name" value="Cupin_2"/>
</dbReference>
<gene>
    <name evidence="2" type="ORF">CLV28_2239</name>
</gene>
<evidence type="ECO:0000313" key="3">
    <source>
        <dbReference type="Proteomes" id="UP000231693"/>
    </source>
</evidence>
<dbReference type="InterPro" id="IPR014710">
    <property type="entry name" value="RmlC-like_jellyroll"/>
</dbReference>
<organism evidence="2 3">
    <name type="scientific">Sediminihabitans luteus</name>
    <dbReference type="NCBI Taxonomy" id="1138585"/>
    <lineage>
        <taxon>Bacteria</taxon>
        <taxon>Bacillati</taxon>
        <taxon>Actinomycetota</taxon>
        <taxon>Actinomycetes</taxon>
        <taxon>Micrococcales</taxon>
        <taxon>Cellulomonadaceae</taxon>
        <taxon>Sediminihabitans</taxon>
    </lineage>
</organism>
<dbReference type="Gene3D" id="2.60.120.10">
    <property type="entry name" value="Jelly Rolls"/>
    <property type="match status" value="1"/>
</dbReference>
<dbReference type="OrthoDB" id="9802489at2"/>
<dbReference type="PANTHER" id="PTHR43698:SF1">
    <property type="entry name" value="BLL4564 PROTEIN"/>
    <property type="match status" value="1"/>
</dbReference>
<dbReference type="PANTHER" id="PTHR43698">
    <property type="entry name" value="RIBD C-TERMINAL DOMAIN CONTAINING PROTEIN"/>
    <property type="match status" value="1"/>
</dbReference>
<dbReference type="SUPFAM" id="SSF51182">
    <property type="entry name" value="RmlC-like cupins"/>
    <property type="match status" value="1"/>
</dbReference>
<keyword evidence="2" id="KW-0223">Dioxygenase</keyword>
<keyword evidence="2" id="KW-0560">Oxidoreductase</keyword>
<protein>
    <submittedName>
        <fullName evidence="2">Quercetin dioxygenase-like cupin family protein</fullName>
    </submittedName>
</protein>
<dbReference type="AlphaFoldDB" id="A0A2M9CEQ3"/>
<evidence type="ECO:0000259" key="1">
    <source>
        <dbReference type="Pfam" id="PF07883"/>
    </source>
</evidence>